<dbReference type="Gene3D" id="3.40.50.12780">
    <property type="entry name" value="N-terminal domain of ligase-like"/>
    <property type="match status" value="1"/>
</dbReference>
<dbReference type="AlphaFoldDB" id="A0A3Q2P4S5"/>
<keyword evidence="6 18" id="KW-0812">Transmembrane</keyword>
<dbReference type="NCBIfam" id="NF006134">
    <property type="entry name" value="PRK08279.1"/>
    <property type="match status" value="1"/>
</dbReference>
<keyword evidence="5" id="KW-0436">Ligase</keyword>
<dbReference type="GO" id="GO:0005886">
    <property type="term" value="C:plasma membrane"/>
    <property type="evidence" value="ECO:0007669"/>
    <property type="project" value="UniProtKB-SubCell"/>
</dbReference>
<evidence type="ECO:0000256" key="12">
    <source>
        <dbReference type="ARBA" id="ARBA00023136"/>
    </source>
</evidence>
<dbReference type="InterPro" id="IPR045851">
    <property type="entry name" value="AMP-bd_C_sf"/>
</dbReference>
<dbReference type="FunFam" id="3.30.300.30:FF:000002">
    <property type="entry name" value="Long-chain fatty acid transport protein 1"/>
    <property type="match status" value="1"/>
</dbReference>
<dbReference type="PROSITE" id="PS00455">
    <property type="entry name" value="AMP_BINDING"/>
    <property type="match status" value="1"/>
</dbReference>
<evidence type="ECO:0000259" key="19">
    <source>
        <dbReference type="Pfam" id="PF00501"/>
    </source>
</evidence>
<evidence type="ECO:0000256" key="1">
    <source>
        <dbReference type="ARBA" id="ARBA00004651"/>
    </source>
</evidence>
<dbReference type="EC" id="6.2.1.3" evidence="14"/>
<dbReference type="Proteomes" id="UP000265000">
    <property type="component" value="Unplaced"/>
</dbReference>
<reference evidence="21" key="1">
    <citation type="submission" date="2025-08" db="UniProtKB">
        <authorList>
            <consortium name="Ensembl"/>
        </authorList>
    </citation>
    <scope>IDENTIFICATION</scope>
</reference>
<dbReference type="OrthoDB" id="288590at2759"/>
<evidence type="ECO:0000256" key="8">
    <source>
        <dbReference type="ARBA" id="ARBA00022832"/>
    </source>
</evidence>
<dbReference type="InterPro" id="IPR000873">
    <property type="entry name" value="AMP-dep_synth/lig_dom"/>
</dbReference>
<evidence type="ECO:0000256" key="15">
    <source>
        <dbReference type="ARBA" id="ARBA00036527"/>
    </source>
</evidence>
<dbReference type="STRING" id="8078.ENSFHEP00000006780"/>
<keyword evidence="3" id="KW-0813">Transport</keyword>
<dbReference type="GO" id="GO:0004467">
    <property type="term" value="F:long-chain fatty acid-CoA ligase activity"/>
    <property type="evidence" value="ECO:0007669"/>
    <property type="project" value="UniProtKB-EC"/>
</dbReference>
<evidence type="ECO:0000256" key="13">
    <source>
        <dbReference type="ARBA" id="ARBA00024484"/>
    </source>
</evidence>
<dbReference type="Ensembl" id="ENSFHET00000004928.1">
    <property type="protein sequence ID" value="ENSFHEP00000006780.1"/>
    <property type="gene ID" value="ENSFHEG00000007856.1"/>
</dbReference>
<feature type="transmembrane region" description="Helical" evidence="18">
    <location>
        <begin position="112"/>
        <end position="132"/>
    </location>
</feature>
<keyword evidence="7" id="KW-0547">Nucleotide-binding</keyword>
<dbReference type="GeneID" id="105916612"/>
<comment type="subcellular location">
    <subcellularLocation>
        <location evidence="1">Cell membrane</location>
        <topology evidence="1">Multi-pass membrane protein</topology>
    </subcellularLocation>
</comment>
<evidence type="ECO:0000256" key="18">
    <source>
        <dbReference type="SAM" id="Phobius"/>
    </source>
</evidence>
<keyword evidence="9 18" id="KW-1133">Transmembrane helix</keyword>
<comment type="catalytic activity">
    <reaction evidence="17">
        <text>tetracosanoate + ATP + CoA = tetracosanoyl-CoA + AMP + diphosphate</text>
        <dbReference type="Rhea" id="RHEA:33639"/>
        <dbReference type="ChEBI" id="CHEBI:30616"/>
        <dbReference type="ChEBI" id="CHEBI:31014"/>
        <dbReference type="ChEBI" id="CHEBI:33019"/>
        <dbReference type="ChEBI" id="CHEBI:57287"/>
        <dbReference type="ChEBI" id="CHEBI:65052"/>
        <dbReference type="ChEBI" id="CHEBI:456215"/>
    </reaction>
    <physiologicalReaction direction="left-to-right" evidence="17">
        <dbReference type="Rhea" id="RHEA:33640"/>
    </physiologicalReaction>
</comment>
<evidence type="ECO:0000256" key="17">
    <source>
        <dbReference type="ARBA" id="ARBA00048666"/>
    </source>
</evidence>
<dbReference type="PANTHER" id="PTHR43107">
    <property type="entry name" value="LONG-CHAIN FATTY ACID TRANSPORT PROTEIN"/>
    <property type="match status" value="1"/>
</dbReference>
<feature type="transmembrane region" description="Helical" evidence="18">
    <location>
        <begin position="264"/>
        <end position="282"/>
    </location>
</feature>
<sequence length="613" mass="69230">MIAYILFTVLAILLVYLRNPYFMSDLNYAVTAIRIGVRLSKIKKSFSSILDSFLEKVAKHPQKTFLIFEESSYTYSQADKESNKIARALQTHGRLKEGDTAALFMGNEPHFVWVWLALAKLGCVAALLNYNIRSRSLLHCFSCCDAKVLIVGADLRDAVKEILPALREQGTRVFILSDHSDVEGMESLSDKFEKASDEPLPPQLRANVDLKSPALYIYTSGTTGLPKAAIVNQERVWMATTLLSFAGVHSSDVLYLYLPLYHTAGFLMGLGGAIDKGLTVVLRRKFSVSNFWNDCRKHNVTVIQYIGEIMRYLCNTPKKENDKDHKVRLALGNGIRPDTWADFLERFGNIRICECYGATESNIGFVNYVGKIGAIGREHFLYKMSCPYAFIRYDTEKEEPVRDSKGFCIEVPKGETGLLVGKIGNRNPFSGYAKNKQQTEKKKLKDVFVQGDLYFNTGDLLRVDKEGFVYFQDRIGDTFRWKGENVATTEVADHLLTVDFVEEANVYGVKVPGHEGRIGMAVLKLRENMEFDGKAIHQHVKNYLPSYARPRFIRIQDVMALTGTYKQLKVKLAEEGFNPAIITDPLFFLDDSKGYVPMTQEIFTAITEGTLKL</sequence>
<evidence type="ECO:0000256" key="11">
    <source>
        <dbReference type="ARBA" id="ARBA00023098"/>
    </source>
</evidence>
<organism evidence="21 22">
    <name type="scientific">Fundulus heteroclitus</name>
    <name type="common">Killifish</name>
    <name type="synonym">Mummichog</name>
    <dbReference type="NCBI Taxonomy" id="8078"/>
    <lineage>
        <taxon>Eukaryota</taxon>
        <taxon>Metazoa</taxon>
        <taxon>Chordata</taxon>
        <taxon>Craniata</taxon>
        <taxon>Vertebrata</taxon>
        <taxon>Euteleostomi</taxon>
        <taxon>Actinopterygii</taxon>
        <taxon>Neopterygii</taxon>
        <taxon>Teleostei</taxon>
        <taxon>Neoteleostei</taxon>
        <taxon>Acanthomorphata</taxon>
        <taxon>Ovalentaria</taxon>
        <taxon>Atherinomorphae</taxon>
        <taxon>Cyprinodontiformes</taxon>
        <taxon>Fundulidae</taxon>
        <taxon>Fundulus</taxon>
    </lineage>
</organism>
<dbReference type="PANTHER" id="PTHR43107:SF4">
    <property type="entry name" value="LONG-CHAIN FATTY ACID TRANSPORT PROTEIN 2"/>
    <property type="match status" value="1"/>
</dbReference>
<comment type="similarity">
    <text evidence="2">Belongs to the ATP-dependent AMP-binding enzyme family.</text>
</comment>
<evidence type="ECO:0000256" key="6">
    <source>
        <dbReference type="ARBA" id="ARBA00022692"/>
    </source>
</evidence>
<dbReference type="InterPro" id="IPR020845">
    <property type="entry name" value="AMP-binding_CS"/>
</dbReference>
<dbReference type="GO" id="GO:0005324">
    <property type="term" value="F:long-chain fatty acid transmembrane transporter activity"/>
    <property type="evidence" value="ECO:0007669"/>
    <property type="project" value="TreeGrafter"/>
</dbReference>
<dbReference type="Pfam" id="PF00501">
    <property type="entry name" value="AMP-binding"/>
    <property type="match status" value="1"/>
</dbReference>
<dbReference type="GeneTree" id="ENSGT00940000164068"/>
<proteinExistence type="inferred from homology"/>
<dbReference type="GO" id="GO:0000166">
    <property type="term" value="F:nucleotide binding"/>
    <property type="evidence" value="ECO:0007669"/>
    <property type="project" value="UniProtKB-KW"/>
</dbReference>
<evidence type="ECO:0000256" key="10">
    <source>
        <dbReference type="ARBA" id="ARBA00023055"/>
    </source>
</evidence>
<keyword evidence="11" id="KW-0443">Lipid metabolism</keyword>
<evidence type="ECO:0000256" key="7">
    <source>
        <dbReference type="ARBA" id="ARBA00022741"/>
    </source>
</evidence>
<evidence type="ECO:0000256" key="14">
    <source>
        <dbReference type="ARBA" id="ARBA00026121"/>
    </source>
</evidence>
<evidence type="ECO:0000259" key="20">
    <source>
        <dbReference type="Pfam" id="PF13193"/>
    </source>
</evidence>
<feature type="domain" description="AMP-dependent synthetase/ligase" evidence="19">
    <location>
        <begin position="55"/>
        <end position="367"/>
    </location>
</feature>
<evidence type="ECO:0000256" key="9">
    <source>
        <dbReference type="ARBA" id="ARBA00022989"/>
    </source>
</evidence>
<protein>
    <recommendedName>
        <fullName evidence="14">long-chain-fatty-acid--CoA ligase</fullName>
        <ecNumber evidence="14">6.2.1.3</ecNumber>
    </recommendedName>
    <alternativeName>
        <fullName evidence="16">Long-chain-fatty-acid--CoA ligase</fullName>
    </alternativeName>
</protein>
<evidence type="ECO:0000256" key="3">
    <source>
        <dbReference type="ARBA" id="ARBA00022448"/>
    </source>
</evidence>
<name>A0A3Q2P4S5_FUNHE</name>
<evidence type="ECO:0000313" key="22">
    <source>
        <dbReference type="Proteomes" id="UP000265000"/>
    </source>
</evidence>
<dbReference type="Gene3D" id="3.30.300.30">
    <property type="match status" value="1"/>
</dbReference>
<dbReference type="FunFam" id="3.40.50.12780:FF:000005">
    <property type="entry name" value="Solute carrier family 27 member 6"/>
    <property type="match status" value="1"/>
</dbReference>
<keyword evidence="4" id="KW-1003">Cell membrane</keyword>
<dbReference type="GO" id="GO:0005789">
    <property type="term" value="C:endoplasmic reticulum membrane"/>
    <property type="evidence" value="ECO:0007669"/>
    <property type="project" value="TreeGrafter"/>
</dbReference>
<keyword evidence="10" id="KW-0445">Lipid transport</keyword>
<dbReference type="Pfam" id="PF13193">
    <property type="entry name" value="AMP-binding_C"/>
    <property type="match status" value="1"/>
</dbReference>
<feature type="domain" description="AMP-binding enzyme C-terminal" evidence="20">
    <location>
        <begin position="491"/>
        <end position="565"/>
    </location>
</feature>
<keyword evidence="8" id="KW-0276">Fatty acid metabolism</keyword>
<evidence type="ECO:0000313" key="21">
    <source>
        <dbReference type="Ensembl" id="ENSFHEP00000006780.1"/>
    </source>
</evidence>
<dbReference type="InterPro" id="IPR025110">
    <property type="entry name" value="AMP-bd_C"/>
</dbReference>
<comment type="catalytic activity">
    <reaction evidence="13">
        <text>a long-chain fatty acid + ATP + CoA = a long-chain fatty acyl-CoA + AMP + diphosphate</text>
        <dbReference type="Rhea" id="RHEA:15421"/>
        <dbReference type="ChEBI" id="CHEBI:30616"/>
        <dbReference type="ChEBI" id="CHEBI:33019"/>
        <dbReference type="ChEBI" id="CHEBI:57287"/>
        <dbReference type="ChEBI" id="CHEBI:57560"/>
        <dbReference type="ChEBI" id="CHEBI:83139"/>
        <dbReference type="ChEBI" id="CHEBI:456215"/>
        <dbReference type="EC" id="6.2.1.3"/>
    </reaction>
    <physiologicalReaction direction="left-to-right" evidence="13">
        <dbReference type="Rhea" id="RHEA:15422"/>
    </physiologicalReaction>
</comment>
<dbReference type="InterPro" id="IPR042099">
    <property type="entry name" value="ANL_N_sf"/>
</dbReference>
<keyword evidence="12 18" id="KW-0472">Membrane</keyword>
<accession>A0A3Q2P4S5</accession>
<evidence type="ECO:0000256" key="4">
    <source>
        <dbReference type="ARBA" id="ARBA00022475"/>
    </source>
</evidence>
<dbReference type="CDD" id="cd05938">
    <property type="entry name" value="hsFATP2a_ACSVL_like"/>
    <property type="match status" value="1"/>
</dbReference>
<comment type="catalytic activity">
    <reaction evidence="15">
        <text>a very long-chain fatty acid + ATP + CoA = a very long-chain fatty acyl-CoA + AMP + diphosphate</text>
        <dbReference type="Rhea" id="RHEA:54536"/>
        <dbReference type="ChEBI" id="CHEBI:30616"/>
        <dbReference type="ChEBI" id="CHEBI:33019"/>
        <dbReference type="ChEBI" id="CHEBI:57287"/>
        <dbReference type="ChEBI" id="CHEBI:58950"/>
        <dbReference type="ChEBI" id="CHEBI:138261"/>
        <dbReference type="ChEBI" id="CHEBI:456215"/>
    </reaction>
    <physiologicalReaction direction="left-to-right" evidence="15">
        <dbReference type="Rhea" id="RHEA:54537"/>
    </physiologicalReaction>
</comment>
<reference evidence="21" key="2">
    <citation type="submission" date="2025-09" db="UniProtKB">
        <authorList>
            <consortium name="Ensembl"/>
        </authorList>
    </citation>
    <scope>IDENTIFICATION</scope>
</reference>
<evidence type="ECO:0000256" key="5">
    <source>
        <dbReference type="ARBA" id="ARBA00022598"/>
    </source>
</evidence>
<dbReference type="GO" id="GO:0044539">
    <property type="term" value="P:long-chain fatty acid import into cell"/>
    <property type="evidence" value="ECO:0007669"/>
    <property type="project" value="TreeGrafter"/>
</dbReference>
<keyword evidence="22" id="KW-1185">Reference proteome</keyword>
<evidence type="ECO:0000256" key="2">
    <source>
        <dbReference type="ARBA" id="ARBA00006432"/>
    </source>
</evidence>
<evidence type="ECO:0000256" key="16">
    <source>
        <dbReference type="ARBA" id="ARBA00041297"/>
    </source>
</evidence>
<dbReference type="SUPFAM" id="SSF56801">
    <property type="entry name" value="Acetyl-CoA synthetase-like"/>
    <property type="match status" value="1"/>
</dbReference>